<evidence type="ECO:0000313" key="2">
    <source>
        <dbReference type="EMBL" id="OLY43609.1"/>
    </source>
</evidence>
<evidence type="ECO:0000256" key="1">
    <source>
        <dbReference type="SAM" id="SignalP"/>
    </source>
</evidence>
<sequence>MSHFLRNFVIAGLAAGSAFLSVNGASADDKVTIGMLVCTGQGAEGHIFKATEKLTCVFQPNDKGAQTDKYVGKIEQLGIDIGKAGAGQMSWMVLAASKNAYKTGILVGKYEGLGVDAAAGVGGGANLLVGDNKAFSLQPVSVEAHEGANIAIGVSKLTLATDNK</sequence>
<accession>A0A1R0F9N8</accession>
<comment type="caution">
    <text evidence="2">The sequence shown here is derived from an EMBL/GenBank/DDBJ whole genome shotgun (WGS) entry which is preliminary data.</text>
</comment>
<dbReference type="OrthoDB" id="7362478at2"/>
<dbReference type="EMBL" id="LXYT01000001">
    <property type="protein sequence ID" value="OLY43609.1"/>
    <property type="molecule type" value="Genomic_DNA"/>
</dbReference>
<dbReference type="InterPro" id="IPR009333">
    <property type="entry name" value="DUF992"/>
</dbReference>
<feature type="signal peptide" evidence="1">
    <location>
        <begin position="1"/>
        <end position="27"/>
    </location>
</feature>
<keyword evidence="1" id="KW-0732">Signal</keyword>
<dbReference type="RefSeq" id="WP_075868641.1">
    <property type="nucleotide sequence ID" value="NZ_CALYQA010000004.1"/>
</dbReference>
<organism evidence="2 3">
    <name type="scientific">Bartonella apis</name>
    <dbReference type="NCBI Taxonomy" id="1686310"/>
    <lineage>
        <taxon>Bacteria</taxon>
        <taxon>Pseudomonadati</taxon>
        <taxon>Pseudomonadota</taxon>
        <taxon>Alphaproteobacteria</taxon>
        <taxon>Hyphomicrobiales</taxon>
        <taxon>Bartonellaceae</taxon>
        <taxon>Bartonella</taxon>
    </lineage>
</organism>
<dbReference type="AlphaFoldDB" id="A0A1R0F9N8"/>
<protein>
    <recommendedName>
        <fullName evidence="4">DUF992 domain-containing protein</fullName>
    </recommendedName>
</protein>
<evidence type="ECO:0000313" key="3">
    <source>
        <dbReference type="Proteomes" id="UP000187344"/>
    </source>
</evidence>
<dbReference type="GeneID" id="92992264"/>
<feature type="chain" id="PRO_5012005800" description="DUF992 domain-containing protein" evidence="1">
    <location>
        <begin position="28"/>
        <end position="164"/>
    </location>
</feature>
<reference evidence="2 3" key="1">
    <citation type="submission" date="2016-12" db="EMBL/GenBank/DDBJ databases">
        <title>Comparative genomics of Bartonella apis.</title>
        <authorList>
            <person name="Engel P."/>
        </authorList>
    </citation>
    <scope>NUCLEOTIDE SEQUENCE [LARGE SCALE GENOMIC DNA]</scope>
    <source>
        <strain evidence="2 3">PEB0149</strain>
    </source>
</reference>
<dbReference type="Pfam" id="PF06186">
    <property type="entry name" value="DUF992"/>
    <property type="match status" value="1"/>
</dbReference>
<keyword evidence="3" id="KW-1185">Reference proteome</keyword>
<gene>
    <name evidence="2" type="ORF">PEB0149_010400</name>
</gene>
<name>A0A1R0F9N8_9HYPH</name>
<proteinExistence type="predicted"/>
<dbReference type="Proteomes" id="UP000187344">
    <property type="component" value="Unassembled WGS sequence"/>
</dbReference>
<evidence type="ECO:0008006" key="4">
    <source>
        <dbReference type="Google" id="ProtNLM"/>
    </source>
</evidence>